<evidence type="ECO:0000256" key="1">
    <source>
        <dbReference type="SAM" id="MobiDB-lite"/>
    </source>
</evidence>
<organism evidence="2 3">
    <name type="scientific">Protopolystoma xenopodis</name>
    <dbReference type="NCBI Taxonomy" id="117903"/>
    <lineage>
        <taxon>Eukaryota</taxon>
        <taxon>Metazoa</taxon>
        <taxon>Spiralia</taxon>
        <taxon>Lophotrochozoa</taxon>
        <taxon>Platyhelminthes</taxon>
        <taxon>Monogenea</taxon>
        <taxon>Polyopisthocotylea</taxon>
        <taxon>Polystomatidea</taxon>
        <taxon>Polystomatidae</taxon>
        <taxon>Protopolystoma</taxon>
    </lineage>
</organism>
<evidence type="ECO:0000313" key="2">
    <source>
        <dbReference type="EMBL" id="VEL30978.1"/>
    </source>
</evidence>
<proteinExistence type="predicted"/>
<reference evidence="2" key="1">
    <citation type="submission" date="2018-11" db="EMBL/GenBank/DDBJ databases">
        <authorList>
            <consortium name="Pathogen Informatics"/>
        </authorList>
    </citation>
    <scope>NUCLEOTIDE SEQUENCE</scope>
</reference>
<protein>
    <submittedName>
        <fullName evidence="2">Uncharacterized protein</fullName>
    </submittedName>
</protein>
<sequence>MYKQESANSPRPLTATGSRNRASEPRECRKQGRQTKPKGRLIKDSLAVTYTPMVYDSFDRTLAMPISKAGNKLATMAWTRISA</sequence>
<feature type="compositionally biased region" description="Basic residues" evidence="1">
    <location>
        <begin position="31"/>
        <end position="40"/>
    </location>
</feature>
<comment type="caution">
    <text evidence="2">The sequence shown here is derived from an EMBL/GenBank/DDBJ whole genome shotgun (WGS) entry which is preliminary data.</text>
</comment>
<gene>
    <name evidence="2" type="ORF">PXEA_LOCUS24418</name>
</gene>
<name>A0A448X8Y5_9PLAT</name>
<keyword evidence="3" id="KW-1185">Reference proteome</keyword>
<feature type="region of interest" description="Disordered" evidence="1">
    <location>
        <begin position="1"/>
        <end position="41"/>
    </location>
</feature>
<dbReference type="EMBL" id="CAAALY010117461">
    <property type="protein sequence ID" value="VEL30978.1"/>
    <property type="molecule type" value="Genomic_DNA"/>
</dbReference>
<dbReference type="AlphaFoldDB" id="A0A448X8Y5"/>
<accession>A0A448X8Y5</accession>
<feature type="compositionally biased region" description="Basic and acidic residues" evidence="1">
    <location>
        <begin position="21"/>
        <end position="30"/>
    </location>
</feature>
<evidence type="ECO:0000313" key="3">
    <source>
        <dbReference type="Proteomes" id="UP000784294"/>
    </source>
</evidence>
<dbReference type="Proteomes" id="UP000784294">
    <property type="component" value="Unassembled WGS sequence"/>
</dbReference>
<feature type="compositionally biased region" description="Polar residues" evidence="1">
    <location>
        <begin position="1"/>
        <end position="20"/>
    </location>
</feature>